<reference evidence="1" key="1">
    <citation type="submission" date="2020-06" db="EMBL/GenBank/DDBJ databases">
        <title>WGS assembly of Ceratodon purpureus strain R40.</title>
        <authorList>
            <person name="Carey S.B."/>
            <person name="Jenkins J."/>
            <person name="Shu S."/>
            <person name="Lovell J.T."/>
            <person name="Sreedasyam A."/>
            <person name="Maumus F."/>
            <person name="Tiley G.P."/>
            <person name="Fernandez-Pozo N."/>
            <person name="Barry K."/>
            <person name="Chen C."/>
            <person name="Wang M."/>
            <person name="Lipzen A."/>
            <person name="Daum C."/>
            <person name="Saski C.A."/>
            <person name="Payton A.C."/>
            <person name="Mcbreen J.C."/>
            <person name="Conrad R.E."/>
            <person name="Kollar L.M."/>
            <person name="Olsson S."/>
            <person name="Huttunen S."/>
            <person name="Landis J.B."/>
            <person name="Wickett N.J."/>
            <person name="Johnson M.G."/>
            <person name="Rensing S.A."/>
            <person name="Grimwood J."/>
            <person name="Schmutz J."/>
            <person name="Mcdaniel S.F."/>
        </authorList>
    </citation>
    <scope>NUCLEOTIDE SEQUENCE</scope>
    <source>
        <strain evidence="1">R40</strain>
    </source>
</reference>
<dbReference type="EMBL" id="CM026430">
    <property type="protein sequence ID" value="KAG0561605.1"/>
    <property type="molecule type" value="Genomic_DNA"/>
</dbReference>
<sequence length="78" mass="8850">MAAWTETRLDRWTHDGSIRHSVEKLSFWFASFDGSYGCLLDSRTFPGSSLGLKGRGMARFWLMLSLVTDELFLLGCVD</sequence>
<evidence type="ECO:0000313" key="2">
    <source>
        <dbReference type="Proteomes" id="UP000822688"/>
    </source>
</evidence>
<evidence type="ECO:0000313" key="1">
    <source>
        <dbReference type="EMBL" id="KAG0561605.1"/>
    </source>
</evidence>
<dbReference type="Proteomes" id="UP000822688">
    <property type="component" value="Chromosome 9"/>
</dbReference>
<organism evidence="1 2">
    <name type="scientific">Ceratodon purpureus</name>
    <name type="common">Fire moss</name>
    <name type="synonym">Dicranum purpureum</name>
    <dbReference type="NCBI Taxonomy" id="3225"/>
    <lineage>
        <taxon>Eukaryota</taxon>
        <taxon>Viridiplantae</taxon>
        <taxon>Streptophyta</taxon>
        <taxon>Embryophyta</taxon>
        <taxon>Bryophyta</taxon>
        <taxon>Bryophytina</taxon>
        <taxon>Bryopsida</taxon>
        <taxon>Dicranidae</taxon>
        <taxon>Pseudoditrichales</taxon>
        <taxon>Ditrichaceae</taxon>
        <taxon>Ceratodon</taxon>
    </lineage>
</organism>
<protein>
    <submittedName>
        <fullName evidence="1">Uncharacterized protein</fullName>
    </submittedName>
</protein>
<name>A0A8T0GT68_CERPU</name>
<proteinExistence type="predicted"/>
<keyword evidence="2" id="KW-1185">Reference proteome</keyword>
<comment type="caution">
    <text evidence="1">The sequence shown here is derived from an EMBL/GenBank/DDBJ whole genome shotgun (WGS) entry which is preliminary data.</text>
</comment>
<dbReference type="AlphaFoldDB" id="A0A8T0GT68"/>
<accession>A0A8T0GT68</accession>
<gene>
    <name evidence="1" type="ORF">KC19_9G077500</name>
</gene>